<accession>A0A4S2MHX4</accession>
<dbReference type="Proteomes" id="UP000298138">
    <property type="component" value="Unassembled WGS sequence"/>
</dbReference>
<proteinExistence type="predicted"/>
<dbReference type="EMBL" id="ML220177">
    <property type="protein sequence ID" value="TGZ76476.1"/>
    <property type="molecule type" value="Genomic_DNA"/>
</dbReference>
<keyword evidence="3" id="KW-1185">Reference proteome</keyword>
<evidence type="ECO:0000259" key="1">
    <source>
        <dbReference type="Pfam" id="PF17111"/>
    </source>
</evidence>
<evidence type="ECO:0000313" key="2">
    <source>
        <dbReference type="EMBL" id="TGZ76476.1"/>
    </source>
</evidence>
<dbReference type="InParanoid" id="A0A4S2MHX4"/>
<dbReference type="Pfam" id="PF17111">
    <property type="entry name" value="PigL_N"/>
    <property type="match status" value="1"/>
</dbReference>
<name>A0A4S2MHX4_9PEZI</name>
<sequence>MAEPAGSTLTVFTICAQTANELRKLIQTYQDAPHEIQALSNEVVSIQFILNTTTAAIRDGILDAPALAPIFHTARDICIELETLIKPLLSQSKKGKVRTWKLKWLFDREKANGIRERMKSQRDNIQLHVSVITMSKISIVLDKVTIVRNKL</sequence>
<protein>
    <recommendedName>
        <fullName evidence="1">Azaphilone pigments biosynthesis cluster protein L N-terminal domain-containing protein</fullName>
    </recommendedName>
</protein>
<dbReference type="AlphaFoldDB" id="A0A4S2MHX4"/>
<evidence type="ECO:0000313" key="3">
    <source>
        <dbReference type="Proteomes" id="UP000298138"/>
    </source>
</evidence>
<dbReference type="InterPro" id="IPR031348">
    <property type="entry name" value="PigL_N"/>
</dbReference>
<gene>
    <name evidence="2" type="ORF">EX30DRAFT_375464</name>
</gene>
<reference evidence="2 3" key="1">
    <citation type="submission" date="2019-04" db="EMBL/GenBank/DDBJ databases">
        <title>Comparative genomics and transcriptomics to analyze fruiting body development in filamentous ascomycetes.</title>
        <authorList>
            <consortium name="DOE Joint Genome Institute"/>
            <person name="Lutkenhaus R."/>
            <person name="Traeger S."/>
            <person name="Breuer J."/>
            <person name="Kuo A."/>
            <person name="Lipzen A."/>
            <person name="Pangilinan J."/>
            <person name="Dilworth D."/>
            <person name="Sandor L."/>
            <person name="Poggeler S."/>
            <person name="Barry K."/>
            <person name="Grigoriev I.V."/>
            <person name="Nowrousian M."/>
        </authorList>
    </citation>
    <scope>NUCLEOTIDE SEQUENCE [LARGE SCALE GENOMIC DNA]</scope>
    <source>
        <strain evidence="2 3">CBS 389.68</strain>
    </source>
</reference>
<organism evidence="2 3">
    <name type="scientific">Ascodesmis nigricans</name>
    <dbReference type="NCBI Taxonomy" id="341454"/>
    <lineage>
        <taxon>Eukaryota</taxon>
        <taxon>Fungi</taxon>
        <taxon>Dikarya</taxon>
        <taxon>Ascomycota</taxon>
        <taxon>Pezizomycotina</taxon>
        <taxon>Pezizomycetes</taxon>
        <taxon>Pezizales</taxon>
        <taxon>Ascodesmidaceae</taxon>
        <taxon>Ascodesmis</taxon>
    </lineage>
</organism>
<feature type="domain" description="Azaphilone pigments biosynthesis cluster protein L N-terminal" evidence="1">
    <location>
        <begin position="5"/>
        <end position="139"/>
    </location>
</feature>